<dbReference type="Pfam" id="PF12833">
    <property type="entry name" value="HTH_18"/>
    <property type="match status" value="1"/>
</dbReference>
<dbReference type="InterPro" id="IPR018060">
    <property type="entry name" value="HTH_AraC"/>
</dbReference>
<feature type="domain" description="HTH araC/xylS-type" evidence="5">
    <location>
        <begin position="239"/>
        <end position="337"/>
    </location>
</feature>
<evidence type="ECO:0000259" key="5">
    <source>
        <dbReference type="PROSITE" id="PS01124"/>
    </source>
</evidence>
<evidence type="ECO:0000256" key="3">
    <source>
        <dbReference type="ARBA" id="ARBA00023163"/>
    </source>
</evidence>
<keyword evidence="1" id="KW-0805">Transcription regulation</keyword>
<evidence type="ECO:0000313" key="6">
    <source>
        <dbReference type="EMBL" id="SDF66842.1"/>
    </source>
</evidence>
<dbReference type="Proteomes" id="UP000198615">
    <property type="component" value="Unassembled WGS sequence"/>
</dbReference>
<dbReference type="PANTHER" id="PTHR47893:SF1">
    <property type="entry name" value="REGULATORY PROTEIN PCHR"/>
    <property type="match status" value="1"/>
</dbReference>
<dbReference type="GO" id="GO:0003700">
    <property type="term" value="F:DNA-binding transcription factor activity"/>
    <property type="evidence" value="ECO:0007669"/>
    <property type="project" value="InterPro"/>
</dbReference>
<dbReference type="InterPro" id="IPR020449">
    <property type="entry name" value="Tscrpt_reg_AraC-type_HTH"/>
</dbReference>
<keyword evidence="7" id="KW-1185">Reference proteome</keyword>
<comment type="caution">
    <text evidence="6">The sequence shown here is derived from an EMBL/GenBank/DDBJ whole genome shotgun (WGS) entry which is preliminary data.</text>
</comment>
<dbReference type="PANTHER" id="PTHR47893">
    <property type="entry name" value="REGULATORY PROTEIN PCHR"/>
    <property type="match status" value="1"/>
</dbReference>
<dbReference type="Gene3D" id="1.10.10.60">
    <property type="entry name" value="Homeodomain-like"/>
    <property type="match status" value="1"/>
</dbReference>
<feature type="compositionally biased region" description="Basic and acidic residues" evidence="4">
    <location>
        <begin position="30"/>
        <end position="40"/>
    </location>
</feature>
<dbReference type="SUPFAM" id="SSF46689">
    <property type="entry name" value="Homeodomain-like"/>
    <property type="match status" value="2"/>
</dbReference>
<name>A0A8G2BH50_9PROT</name>
<dbReference type="InterPro" id="IPR053142">
    <property type="entry name" value="PchR_regulatory_protein"/>
</dbReference>
<accession>A0A8G2BH50</accession>
<feature type="region of interest" description="Disordered" evidence="4">
    <location>
        <begin position="22"/>
        <end position="42"/>
    </location>
</feature>
<sequence length="349" mass="38529">MSHVSRRVGRRSADRSDLAVEPLQPGLQHAEPDYSVRSEKMSVPSHPMDGRSIFQDFASGISLHATDAIEMADIQSRATLQPGVSLLLLLEGAVDATVEGTAIQCNARRGPVGRIISVTRPTTLLRTSTRGRYVRKVTLRIPLAWFEERGCGDPASTQSRELATFLRTHNSVKEWEPSTGAVRSAEDLLARSADGGVLASIAGERDMLNMLADALSAFRDDEPRPMPRHLRSRDIVRAQTARELILRSLDDGLHLPDIAEQTGMSVSTLQRVFRDCFGQTVMEFARVRRLEMARDLLDRDGLSVGDVAQRAGYSSPANFATAFHRKFGYPPSQVKERARRAAIAETEQV</sequence>
<dbReference type="InterPro" id="IPR009057">
    <property type="entry name" value="Homeodomain-like_sf"/>
</dbReference>
<keyword evidence="3" id="KW-0804">Transcription</keyword>
<gene>
    <name evidence="6" type="ORF">SAMN05660686_01992</name>
</gene>
<dbReference type="SMART" id="SM00342">
    <property type="entry name" value="HTH_ARAC"/>
    <property type="match status" value="1"/>
</dbReference>
<keyword evidence="2 6" id="KW-0238">DNA-binding</keyword>
<organism evidence="6 7">
    <name type="scientific">Thalassobaculum litoreum DSM 18839</name>
    <dbReference type="NCBI Taxonomy" id="1123362"/>
    <lineage>
        <taxon>Bacteria</taxon>
        <taxon>Pseudomonadati</taxon>
        <taxon>Pseudomonadota</taxon>
        <taxon>Alphaproteobacteria</taxon>
        <taxon>Rhodospirillales</taxon>
        <taxon>Thalassobaculaceae</taxon>
        <taxon>Thalassobaculum</taxon>
    </lineage>
</organism>
<dbReference type="EMBL" id="FNBW01000005">
    <property type="protein sequence ID" value="SDF66842.1"/>
    <property type="molecule type" value="Genomic_DNA"/>
</dbReference>
<reference evidence="6 7" key="1">
    <citation type="submission" date="2016-10" db="EMBL/GenBank/DDBJ databases">
        <authorList>
            <person name="Varghese N."/>
            <person name="Submissions S."/>
        </authorList>
    </citation>
    <scope>NUCLEOTIDE SEQUENCE [LARGE SCALE GENOMIC DNA]</scope>
    <source>
        <strain evidence="6 7">DSM 18839</strain>
    </source>
</reference>
<dbReference type="AlphaFoldDB" id="A0A8G2BH50"/>
<evidence type="ECO:0000313" key="7">
    <source>
        <dbReference type="Proteomes" id="UP000198615"/>
    </source>
</evidence>
<dbReference type="PROSITE" id="PS01124">
    <property type="entry name" value="HTH_ARAC_FAMILY_2"/>
    <property type="match status" value="1"/>
</dbReference>
<protein>
    <submittedName>
        <fullName evidence="6">AraC-type DNA-binding protein</fullName>
    </submittedName>
</protein>
<evidence type="ECO:0000256" key="1">
    <source>
        <dbReference type="ARBA" id="ARBA00023015"/>
    </source>
</evidence>
<dbReference type="GO" id="GO:0043565">
    <property type="term" value="F:sequence-specific DNA binding"/>
    <property type="evidence" value="ECO:0007669"/>
    <property type="project" value="InterPro"/>
</dbReference>
<proteinExistence type="predicted"/>
<evidence type="ECO:0000256" key="2">
    <source>
        <dbReference type="ARBA" id="ARBA00023125"/>
    </source>
</evidence>
<evidence type="ECO:0000256" key="4">
    <source>
        <dbReference type="SAM" id="MobiDB-lite"/>
    </source>
</evidence>
<dbReference type="PRINTS" id="PR00032">
    <property type="entry name" value="HTHARAC"/>
</dbReference>